<dbReference type="Gene3D" id="1.10.10.60">
    <property type="entry name" value="Homeodomain-like"/>
    <property type="match status" value="1"/>
</dbReference>
<dbReference type="Pfam" id="PF12625">
    <property type="entry name" value="Arabinose_bd"/>
    <property type="match status" value="1"/>
</dbReference>
<dbReference type="PANTHER" id="PTHR47894">
    <property type="entry name" value="HTH-TYPE TRANSCRIPTIONAL REGULATOR GADX"/>
    <property type="match status" value="1"/>
</dbReference>
<keyword evidence="2" id="KW-0238">DNA-binding</keyword>
<protein>
    <submittedName>
        <fullName evidence="5">Transcriptional regulator, AraC family</fullName>
    </submittedName>
</protein>
<dbReference type="InterPro" id="IPR009057">
    <property type="entry name" value="Homeodomain-like_sf"/>
</dbReference>
<dbReference type="HOGENOM" id="CLU_047522_3_3_4"/>
<dbReference type="GO" id="GO:0005829">
    <property type="term" value="C:cytosol"/>
    <property type="evidence" value="ECO:0007669"/>
    <property type="project" value="TreeGrafter"/>
</dbReference>
<proteinExistence type="predicted"/>
<dbReference type="GO" id="GO:0000976">
    <property type="term" value="F:transcription cis-regulatory region binding"/>
    <property type="evidence" value="ECO:0007669"/>
    <property type="project" value="TreeGrafter"/>
</dbReference>
<dbReference type="GO" id="GO:0003700">
    <property type="term" value="F:DNA-binding transcription factor activity"/>
    <property type="evidence" value="ECO:0007669"/>
    <property type="project" value="InterPro"/>
</dbReference>
<dbReference type="OrthoDB" id="6506763at2"/>
<dbReference type="SUPFAM" id="SSF46689">
    <property type="entry name" value="Homeodomain-like"/>
    <property type="match status" value="1"/>
</dbReference>
<keyword evidence="1" id="KW-0805">Transcription regulation</keyword>
<dbReference type="STRING" id="264198.Reut_B4573"/>
<dbReference type="SMART" id="SM00342">
    <property type="entry name" value="HTH_ARAC"/>
    <property type="match status" value="1"/>
</dbReference>
<dbReference type="PROSITE" id="PS01124">
    <property type="entry name" value="HTH_ARAC_FAMILY_2"/>
    <property type="match status" value="1"/>
</dbReference>
<dbReference type="KEGG" id="reu:Reut_B4573"/>
<evidence type="ECO:0000259" key="4">
    <source>
        <dbReference type="PROSITE" id="PS01124"/>
    </source>
</evidence>
<keyword evidence="3" id="KW-0804">Transcription</keyword>
<accession>Q46SG1</accession>
<sequence>MTSNSQASRHNTASVQLLLQFGLDHGLSGDRCLARTGLDWRRLAEPGFAIDARQELELIRNLVNALGHLPGLGIQAGLRYRLANYGIWGFALLSCPTLRSAIHMAVRFLELSYPLSEINEAFEGDRVVTTIDDSGLPEDVRDFIVDRDIASSVSFVRDLIGTALPVESVTLRRPEPADASPWQVLFGCSPVFGADKNRVVKNAADYLDRPLPGASAEVARQCELQCEALLASRRARSGFAGQVRARLVAKPGSLPGAEALAADLNMTSRTLHRRLAGEGTSVRQLQEEVRESLADELLASGLPLTQVGEALGYGEVSNFIRAYRRWKGSTPHQHRKVLSDRR</sequence>
<dbReference type="PANTHER" id="PTHR47894:SF1">
    <property type="entry name" value="HTH-TYPE TRANSCRIPTIONAL REGULATOR VQSM"/>
    <property type="match status" value="1"/>
</dbReference>
<dbReference type="InterPro" id="IPR018060">
    <property type="entry name" value="HTH_AraC"/>
</dbReference>
<name>Q46SG1_CUPPJ</name>
<gene>
    <name evidence="5" type="ordered locus">Reut_B4573</name>
</gene>
<feature type="domain" description="HTH araC/xylS-type" evidence="4">
    <location>
        <begin position="258"/>
        <end position="337"/>
    </location>
</feature>
<evidence type="ECO:0000313" key="5">
    <source>
        <dbReference type="EMBL" id="AAZ63923.1"/>
    </source>
</evidence>
<dbReference type="InterPro" id="IPR032687">
    <property type="entry name" value="AraC-type_N"/>
</dbReference>
<organism evidence="5">
    <name type="scientific">Cupriavidus pinatubonensis (strain JMP 134 / LMG 1197)</name>
    <name type="common">Cupriavidus necator (strain JMP 134)</name>
    <dbReference type="NCBI Taxonomy" id="264198"/>
    <lineage>
        <taxon>Bacteria</taxon>
        <taxon>Pseudomonadati</taxon>
        <taxon>Pseudomonadota</taxon>
        <taxon>Betaproteobacteria</taxon>
        <taxon>Burkholderiales</taxon>
        <taxon>Burkholderiaceae</taxon>
        <taxon>Cupriavidus</taxon>
    </lineage>
</organism>
<dbReference type="EMBL" id="CP000091">
    <property type="protein sequence ID" value="AAZ63923.1"/>
    <property type="molecule type" value="Genomic_DNA"/>
</dbReference>
<evidence type="ECO:0000256" key="1">
    <source>
        <dbReference type="ARBA" id="ARBA00023015"/>
    </source>
</evidence>
<dbReference type="eggNOG" id="COG2207">
    <property type="taxonomic scope" value="Bacteria"/>
</dbReference>
<reference evidence="5" key="1">
    <citation type="submission" date="2005-08" db="EMBL/GenBank/DDBJ databases">
        <title>Complete sequence of chromosome 2 of Ralstonia eutropha JMP134.</title>
        <authorList>
            <person name="Copeland A."/>
            <person name="Lucas S."/>
            <person name="Lapidus A."/>
            <person name="Barry K."/>
            <person name="Detter J.C."/>
            <person name="Glavina T."/>
            <person name="Hammon N."/>
            <person name="Israni S."/>
            <person name="Pitluck S."/>
            <person name="Goltsman E."/>
            <person name="Martinez M."/>
            <person name="Schmutz J."/>
            <person name="Larimer F."/>
            <person name="Land M."/>
            <person name="Lykidis A."/>
            <person name="Richardson P."/>
        </authorList>
    </citation>
    <scope>NUCLEOTIDE SEQUENCE [LARGE SCALE GENOMIC DNA]</scope>
    <source>
        <strain evidence="5">JMP134</strain>
    </source>
</reference>
<evidence type="ECO:0000256" key="3">
    <source>
        <dbReference type="ARBA" id="ARBA00023163"/>
    </source>
</evidence>
<dbReference type="AlphaFoldDB" id="Q46SG1"/>
<evidence type="ECO:0000256" key="2">
    <source>
        <dbReference type="ARBA" id="ARBA00023125"/>
    </source>
</evidence>
<dbReference type="Pfam" id="PF12833">
    <property type="entry name" value="HTH_18"/>
    <property type="match status" value="1"/>
</dbReference>